<reference evidence="2 3" key="1">
    <citation type="submission" date="2021-06" db="EMBL/GenBank/DDBJ databases">
        <title>Bacillus sp. RD4P76, an endophyte from a halophyte.</title>
        <authorList>
            <person name="Sun J.-Q."/>
        </authorList>
    </citation>
    <scope>NUCLEOTIDE SEQUENCE [LARGE SCALE GENOMIC DNA]</scope>
    <source>
        <strain evidence="2 3">JCM 17098</strain>
    </source>
</reference>
<keyword evidence="3" id="KW-1185">Reference proteome</keyword>
<dbReference type="SUPFAM" id="SSF50494">
    <property type="entry name" value="Trypsin-like serine proteases"/>
    <property type="match status" value="1"/>
</dbReference>
<keyword evidence="1" id="KW-0378">Hydrolase</keyword>
<gene>
    <name evidence="2" type="ORF">KS407_07675</name>
</gene>
<dbReference type="Proteomes" id="UP000790580">
    <property type="component" value="Unassembled WGS sequence"/>
</dbReference>
<comment type="caution">
    <text evidence="2">The sequence shown here is derived from an EMBL/GenBank/DDBJ whole genome shotgun (WGS) entry which is preliminary data.</text>
</comment>
<organism evidence="2 3">
    <name type="scientific">Evansella alkalicola</name>
    <dbReference type="NCBI Taxonomy" id="745819"/>
    <lineage>
        <taxon>Bacteria</taxon>
        <taxon>Bacillati</taxon>
        <taxon>Bacillota</taxon>
        <taxon>Bacilli</taxon>
        <taxon>Bacillales</taxon>
        <taxon>Bacillaceae</taxon>
        <taxon>Evansella</taxon>
    </lineage>
</organism>
<dbReference type="Gene3D" id="2.40.10.10">
    <property type="entry name" value="Trypsin-like serine proteases"/>
    <property type="match status" value="2"/>
</dbReference>
<accession>A0ABS6JSV3</accession>
<evidence type="ECO:0000313" key="3">
    <source>
        <dbReference type="Proteomes" id="UP000790580"/>
    </source>
</evidence>
<evidence type="ECO:0000256" key="1">
    <source>
        <dbReference type="ARBA" id="ARBA00022825"/>
    </source>
</evidence>
<dbReference type="EMBL" id="JAHQCR010000034">
    <property type="protein sequence ID" value="MBU9721327.1"/>
    <property type="molecule type" value="Genomic_DNA"/>
</dbReference>
<proteinExistence type="predicted"/>
<dbReference type="InterPro" id="IPR043504">
    <property type="entry name" value="Peptidase_S1_PA_chymotrypsin"/>
</dbReference>
<dbReference type="InterPro" id="IPR009003">
    <property type="entry name" value="Peptidase_S1_PA"/>
</dbReference>
<evidence type="ECO:0000313" key="2">
    <source>
        <dbReference type="EMBL" id="MBU9721327.1"/>
    </source>
</evidence>
<protein>
    <submittedName>
        <fullName evidence="2">S1 family peptidase</fullName>
    </submittedName>
</protein>
<name>A0ABS6JSV3_9BACI</name>
<sequence length="336" mass="38103">MEKNPNFSGVYIDDKGFLNLGFNDRVPENKAVIMNTVNTEDIKFFKGRYSIKELRDIEDKFNKKWDILREKDIEVIETYVKNQDNIFYISVNELNIEKEKIILEMVGDHPAVKVVEGYSIEETNRYNPHDPLIGGVKVSLNSNGTGTSTLGFTAVDRDGKVGFVSHGHGSWYNNTGANVYQPSGTRVGYIFRNPTSNRQSDSSFVLRVNNRQLNGRLYGSRPINGIVRLRNQIEGMHVTQHGVASGITNGKIDWIGSVKSNTYGTLPNQVRTTYYTKMGDSGAAVTNRYSDNNEWYIYGIHWGMSTSSNYISYYSPIDGVMADLNLSRPLYFYETR</sequence>
<keyword evidence="1" id="KW-0645">Protease</keyword>
<dbReference type="RefSeq" id="WP_088075511.1">
    <property type="nucleotide sequence ID" value="NZ_JAHQCR010000034.1"/>
</dbReference>
<keyword evidence="1" id="KW-0720">Serine protease</keyword>